<keyword evidence="3" id="KW-1185">Reference proteome</keyword>
<organism evidence="2 3">
    <name type="scientific">Actinomadura decatromicini</name>
    <dbReference type="NCBI Taxonomy" id="2604572"/>
    <lineage>
        <taxon>Bacteria</taxon>
        <taxon>Bacillati</taxon>
        <taxon>Actinomycetota</taxon>
        <taxon>Actinomycetes</taxon>
        <taxon>Streptosporangiales</taxon>
        <taxon>Thermomonosporaceae</taxon>
        <taxon>Actinomadura</taxon>
    </lineage>
</organism>
<feature type="domain" description="DUF397" evidence="1">
    <location>
        <begin position="4"/>
        <end position="55"/>
    </location>
</feature>
<accession>A0A5D3FRI3</accession>
<protein>
    <submittedName>
        <fullName evidence="2">DUF397 domain-containing protein</fullName>
    </submittedName>
</protein>
<gene>
    <name evidence="2" type="ORF">FXF68_10865</name>
</gene>
<evidence type="ECO:0000313" key="3">
    <source>
        <dbReference type="Proteomes" id="UP000323505"/>
    </source>
</evidence>
<evidence type="ECO:0000259" key="1">
    <source>
        <dbReference type="Pfam" id="PF04149"/>
    </source>
</evidence>
<dbReference type="Pfam" id="PF04149">
    <property type="entry name" value="DUF397"/>
    <property type="match status" value="1"/>
</dbReference>
<reference evidence="2 3" key="1">
    <citation type="submission" date="2019-08" db="EMBL/GenBank/DDBJ databases">
        <title>Actinomadura sp. nov. CYP1-5 isolated from mountain soil.</title>
        <authorList>
            <person name="Songsumanus A."/>
            <person name="Kuncharoen N."/>
            <person name="Kudo T."/>
            <person name="Yuki M."/>
            <person name="Igarashi Y."/>
            <person name="Tanasupawat S."/>
        </authorList>
    </citation>
    <scope>NUCLEOTIDE SEQUENCE [LARGE SCALE GENOMIC DNA]</scope>
    <source>
        <strain evidence="2 3">CYP1-5</strain>
    </source>
</reference>
<dbReference type="AlphaFoldDB" id="A0A5D3FRI3"/>
<dbReference type="RefSeq" id="WP_148758786.1">
    <property type="nucleotide sequence ID" value="NZ_VSRQ01000002.1"/>
</dbReference>
<comment type="caution">
    <text evidence="2">The sequence shown here is derived from an EMBL/GenBank/DDBJ whole genome shotgun (WGS) entry which is preliminary data.</text>
</comment>
<proteinExistence type="predicted"/>
<dbReference type="Proteomes" id="UP000323505">
    <property type="component" value="Unassembled WGS sequence"/>
</dbReference>
<sequence>MISNWRKSSHSEAHGNCVELAALPNAVAFRDSKAPHTGHLALTQEAFTALLSQAKLDRLNPR</sequence>
<dbReference type="InterPro" id="IPR007278">
    <property type="entry name" value="DUF397"/>
</dbReference>
<evidence type="ECO:0000313" key="2">
    <source>
        <dbReference type="EMBL" id="TYK50951.1"/>
    </source>
</evidence>
<dbReference type="EMBL" id="VSRQ01000002">
    <property type="protein sequence ID" value="TYK50951.1"/>
    <property type="molecule type" value="Genomic_DNA"/>
</dbReference>
<name>A0A5D3FRI3_9ACTN</name>